<keyword evidence="4 8" id="KW-0297">G-protein coupled receptor</keyword>
<feature type="transmembrane region" description="Helical" evidence="9">
    <location>
        <begin position="188"/>
        <end position="211"/>
    </location>
</feature>
<sequence>MANATAVTEANTTLLPPWPDELQSQVYILLTTIFFSLIILVGLFTNSLVLVTLTRWPVEMRIPCNILIGNICAADLGVCVFAAPLRIIEVYFGWIFGQAMCFIFTPLQDVFVVVSVAAQTIIALERHRAIVTPFKPKMTLKRVKKFVLVIWIASYLTAGLPMMIFLKNELYEDRYYCFPVFTKDQYRIAYQIYIVVLFIVLPLVIQCIAYFNIIRVLRAKEVFHRRGSSVEFFKKRIRQKRRLVRMSLALMLAFQVCYLPRGVVMLIQEFKPETAVKLEFLYIEMITLAMYYLKHVINPFILWAMSNDFRAGCLKLCQS</sequence>
<dbReference type="Gene3D" id="1.20.1070.10">
    <property type="entry name" value="Rhodopsin 7-helix transmembrane proteins"/>
    <property type="match status" value="1"/>
</dbReference>
<feature type="transmembrane region" description="Helical" evidence="9">
    <location>
        <begin position="281"/>
        <end position="305"/>
    </location>
</feature>
<evidence type="ECO:0000256" key="1">
    <source>
        <dbReference type="ARBA" id="ARBA00004141"/>
    </source>
</evidence>
<evidence type="ECO:0000256" key="9">
    <source>
        <dbReference type="SAM" id="Phobius"/>
    </source>
</evidence>
<comment type="caution">
    <text evidence="11">The sequence shown here is derived from an EMBL/GenBank/DDBJ whole genome shotgun (WGS) entry which is preliminary data.</text>
</comment>
<dbReference type="PROSITE" id="PS50262">
    <property type="entry name" value="G_PROTEIN_RECEP_F1_2"/>
    <property type="match status" value="1"/>
</dbReference>
<keyword evidence="12" id="KW-1185">Reference proteome</keyword>
<evidence type="ECO:0000313" key="11">
    <source>
        <dbReference type="EMBL" id="CAH3019816.1"/>
    </source>
</evidence>
<feature type="transmembrane region" description="Helical" evidence="9">
    <location>
        <begin position="65"/>
        <end position="85"/>
    </location>
</feature>
<dbReference type="InterPro" id="IPR000276">
    <property type="entry name" value="GPCR_Rhodpsn"/>
</dbReference>
<feature type="transmembrane region" description="Helical" evidence="9">
    <location>
        <begin position="243"/>
        <end position="261"/>
    </location>
</feature>
<protein>
    <recommendedName>
        <fullName evidence="10">G-protein coupled receptors family 1 profile domain-containing protein</fullName>
    </recommendedName>
</protein>
<evidence type="ECO:0000256" key="4">
    <source>
        <dbReference type="ARBA" id="ARBA00023040"/>
    </source>
</evidence>
<feature type="transmembrane region" description="Helical" evidence="9">
    <location>
        <begin position="26"/>
        <end position="53"/>
    </location>
</feature>
<dbReference type="InterPro" id="IPR017452">
    <property type="entry name" value="GPCR_Rhodpsn_7TM"/>
</dbReference>
<comment type="subcellular location">
    <subcellularLocation>
        <location evidence="1">Membrane</location>
        <topology evidence="1">Multi-pass membrane protein</topology>
    </subcellularLocation>
</comment>
<dbReference type="SUPFAM" id="SSF81321">
    <property type="entry name" value="Family A G protein-coupled receptor-like"/>
    <property type="match status" value="1"/>
</dbReference>
<comment type="similarity">
    <text evidence="8">Belongs to the G-protein coupled receptor 1 family.</text>
</comment>
<evidence type="ECO:0000256" key="5">
    <source>
        <dbReference type="ARBA" id="ARBA00023136"/>
    </source>
</evidence>
<evidence type="ECO:0000256" key="3">
    <source>
        <dbReference type="ARBA" id="ARBA00022989"/>
    </source>
</evidence>
<dbReference type="PANTHER" id="PTHR45695:SF9">
    <property type="entry name" value="LEUCOKININ RECEPTOR"/>
    <property type="match status" value="1"/>
</dbReference>
<keyword evidence="2 8" id="KW-0812">Transmembrane</keyword>
<reference evidence="11 12" key="1">
    <citation type="submission" date="2022-05" db="EMBL/GenBank/DDBJ databases">
        <authorList>
            <consortium name="Genoscope - CEA"/>
            <person name="William W."/>
        </authorList>
    </citation>
    <scope>NUCLEOTIDE SEQUENCE [LARGE SCALE GENOMIC DNA]</scope>
</reference>
<keyword evidence="3 9" id="KW-1133">Transmembrane helix</keyword>
<evidence type="ECO:0000259" key="10">
    <source>
        <dbReference type="PROSITE" id="PS50262"/>
    </source>
</evidence>
<evidence type="ECO:0000256" key="7">
    <source>
        <dbReference type="ARBA" id="ARBA00023224"/>
    </source>
</evidence>
<keyword evidence="6 8" id="KW-0675">Receptor</keyword>
<dbReference type="CDD" id="cd00637">
    <property type="entry name" value="7tm_classA_rhodopsin-like"/>
    <property type="match status" value="1"/>
</dbReference>
<dbReference type="EMBL" id="CALNXI010000127">
    <property type="protein sequence ID" value="CAH3019816.1"/>
    <property type="molecule type" value="Genomic_DNA"/>
</dbReference>
<proteinExistence type="inferred from homology"/>
<feature type="transmembrane region" description="Helical" evidence="9">
    <location>
        <begin position="91"/>
        <end position="124"/>
    </location>
</feature>
<keyword evidence="7 8" id="KW-0807">Transducer</keyword>
<name>A0ABN8LRG4_9CNID</name>
<evidence type="ECO:0000256" key="2">
    <source>
        <dbReference type="ARBA" id="ARBA00022692"/>
    </source>
</evidence>
<dbReference type="PROSITE" id="PS00237">
    <property type="entry name" value="G_PROTEIN_RECEP_F1_1"/>
    <property type="match status" value="1"/>
</dbReference>
<feature type="transmembrane region" description="Helical" evidence="9">
    <location>
        <begin position="145"/>
        <end position="166"/>
    </location>
</feature>
<dbReference type="PRINTS" id="PR00237">
    <property type="entry name" value="GPCRRHODOPSN"/>
</dbReference>
<feature type="domain" description="G-protein coupled receptors family 1 profile" evidence="10">
    <location>
        <begin position="45"/>
        <end position="302"/>
    </location>
</feature>
<accession>A0ABN8LRG4</accession>
<evidence type="ECO:0000256" key="6">
    <source>
        <dbReference type="ARBA" id="ARBA00023170"/>
    </source>
</evidence>
<gene>
    <name evidence="11" type="ORF">PEVE_00004335</name>
</gene>
<organism evidence="11 12">
    <name type="scientific">Porites evermanni</name>
    <dbReference type="NCBI Taxonomy" id="104178"/>
    <lineage>
        <taxon>Eukaryota</taxon>
        <taxon>Metazoa</taxon>
        <taxon>Cnidaria</taxon>
        <taxon>Anthozoa</taxon>
        <taxon>Hexacorallia</taxon>
        <taxon>Scleractinia</taxon>
        <taxon>Fungiina</taxon>
        <taxon>Poritidae</taxon>
        <taxon>Porites</taxon>
    </lineage>
</organism>
<keyword evidence="5 9" id="KW-0472">Membrane</keyword>
<evidence type="ECO:0000256" key="8">
    <source>
        <dbReference type="RuleBase" id="RU000688"/>
    </source>
</evidence>
<evidence type="ECO:0000313" key="12">
    <source>
        <dbReference type="Proteomes" id="UP001159427"/>
    </source>
</evidence>
<dbReference type="Pfam" id="PF00001">
    <property type="entry name" value="7tm_1"/>
    <property type="match status" value="1"/>
</dbReference>
<dbReference type="PANTHER" id="PTHR45695">
    <property type="entry name" value="LEUCOKININ RECEPTOR-RELATED"/>
    <property type="match status" value="1"/>
</dbReference>
<dbReference type="Proteomes" id="UP001159427">
    <property type="component" value="Unassembled WGS sequence"/>
</dbReference>